<protein>
    <recommendedName>
        <fullName evidence="4">Cation-transporting ATPase</fullName>
    </recommendedName>
</protein>
<evidence type="ECO:0000313" key="3">
    <source>
        <dbReference type="Proteomes" id="UP000244893"/>
    </source>
</evidence>
<accession>A0A2V1HTB0</accession>
<evidence type="ECO:0008006" key="4">
    <source>
        <dbReference type="Google" id="ProtNLM"/>
    </source>
</evidence>
<comment type="caution">
    <text evidence="2">The sequence shown here is derived from an EMBL/GenBank/DDBJ whole genome shotgun (WGS) entry which is preliminary data.</text>
</comment>
<gene>
    <name evidence="2" type="ORF">DDQ50_03470</name>
</gene>
<dbReference type="RefSeq" id="WP_116755306.1">
    <property type="nucleotide sequence ID" value="NZ_JBHUEX010000001.1"/>
</dbReference>
<reference evidence="2 3" key="1">
    <citation type="submission" date="2018-05" db="EMBL/GenBank/DDBJ databases">
        <title>Amnibacterium sp. M8JJ-5, whole genome shotgun sequence.</title>
        <authorList>
            <person name="Tuo L."/>
        </authorList>
    </citation>
    <scope>NUCLEOTIDE SEQUENCE [LARGE SCALE GENOMIC DNA]</scope>
    <source>
        <strain evidence="2 3">M8JJ-5</strain>
    </source>
</reference>
<feature type="region of interest" description="Disordered" evidence="1">
    <location>
        <begin position="1"/>
        <end position="73"/>
    </location>
</feature>
<keyword evidence="3" id="KW-1185">Reference proteome</keyword>
<sequence length="276" mass="27762">MSMFSKLTGMAQKALDKSGSSQQGSGSGDWRSMVRSAADALTGDGRPTRSTRPAADTAYRAPAVPARTGAAAPVDPADRAAIARYDYLLQTADPHQLETVHREAFARLTPAQREQIQARMNEELPAHERPRSAGTDDLARAATRTEMGRPGMLRGLLARAGGSRSGGGIGRTAMVGGAAAGAGLAAGGVLGAVAGGAILSSIAGPLLADAANFGVDFDALAGNLDIEGLTGGLDGVADGAGEAVSGLGDQVSGFGDQLGGLGSDFQIPGLDDFFGR</sequence>
<dbReference type="EMBL" id="QEOP01000001">
    <property type="protein sequence ID" value="PVZ95571.1"/>
    <property type="molecule type" value="Genomic_DNA"/>
</dbReference>
<dbReference type="Proteomes" id="UP000244893">
    <property type="component" value="Unassembled WGS sequence"/>
</dbReference>
<organism evidence="2 3">
    <name type="scientific">Amnibacterium flavum</name>
    <dbReference type="NCBI Taxonomy" id="2173173"/>
    <lineage>
        <taxon>Bacteria</taxon>
        <taxon>Bacillati</taxon>
        <taxon>Actinomycetota</taxon>
        <taxon>Actinomycetes</taxon>
        <taxon>Micrococcales</taxon>
        <taxon>Microbacteriaceae</taxon>
        <taxon>Amnibacterium</taxon>
    </lineage>
</organism>
<proteinExistence type="predicted"/>
<name>A0A2V1HTB0_9MICO</name>
<dbReference type="OrthoDB" id="5520269at2"/>
<evidence type="ECO:0000256" key="1">
    <source>
        <dbReference type="SAM" id="MobiDB-lite"/>
    </source>
</evidence>
<evidence type="ECO:0000313" key="2">
    <source>
        <dbReference type="EMBL" id="PVZ95571.1"/>
    </source>
</evidence>
<feature type="compositionally biased region" description="Low complexity" evidence="1">
    <location>
        <begin position="60"/>
        <end position="73"/>
    </location>
</feature>
<dbReference type="AlphaFoldDB" id="A0A2V1HTB0"/>